<feature type="transmembrane region" description="Helical" evidence="1">
    <location>
        <begin position="127"/>
        <end position="151"/>
    </location>
</feature>
<evidence type="ECO:0000313" key="2">
    <source>
        <dbReference type="EMBL" id="MVM33925.1"/>
    </source>
</evidence>
<accession>A0A7K1SJH4</accession>
<evidence type="ECO:0000313" key="3">
    <source>
        <dbReference type="Proteomes" id="UP000436006"/>
    </source>
</evidence>
<evidence type="ECO:0000256" key="1">
    <source>
        <dbReference type="SAM" id="Phobius"/>
    </source>
</evidence>
<sequence>MDQRTLKLFRFGGLAFIIAGVLFFIRCLFLFSLPNVPSSTSALLNWLADGRFKIALSNELLFFATISLIPALIVLFKLLNESDPIKAIVGCGLLATVIPLFIFLVVIQGRLVYPVYDISLSAESQKLILSIYYGGMHAAFILLGIATILVSFGLKNTSIGQPATYLGFITGVFDFLNAYPWLVGPTIGFVSDCLFAAWFIFIGLRLRSNHVVNY</sequence>
<dbReference type="Proteomes" id="UP000436006">
    <property type="component" value="Unassembled WGS sequence"/>
</dbReference>
<gene>
    <name evidence="2" type="ORF">GO755_28070</name>
</gene>
<dbReference type="AlphaFoldDB" id="A0A7K1SJH4"/>
<reference evidence="2 3" key="1">
    <citation type="submission" date="2019-12" db="EMBL/GenBank/DDBJ databases">
        <title>Spirosoma sp. HMF4905 genome sequencing and assembly.</title>
        <authorList>
            <person name="Kang H."/>
            <person name="Cha I."/>
            <person name="Kim H."/>
            <person name="Joh K."/>
        </authorList>
    </citation>
    <scope>NUCLEOTIDE SEQUENCE [LARGE SCALE GENOMIC DNA]</scope>
    <source>
        <strain evidence="2 3">HMF4905</strain>
    </source>
</reference>
<name>A0A7K1SJH4_9BACT</name>
<dbReference type="RefSeq" id="WP_157588635.1">
    <property type="nucleotide sequence ID" value="NZ_WPIN01000013.1"/>
</dbReference>
<dbReference type="EMBL" id="WPIN01000013">
    <property type="protein sequence ID" value="MVM33925.1"/>
    <property type="molecule type" value="Genomic_DNA"/>
</dbReference>
<proteinExistence type="predicted"/>
<feature type="transmembrane region" description="Helical" evidence="1">
    <location>
        <begin position="87"/>
        <end position="107"/>
    </location>
</feature>
<organism evidence="2 3">
    <name type="scientific">Spirosoma arboris</name>
    <dbReference type="NCBI Taxonomy" id="2682092"/>
    <lineage>
        <taxon>Bacteria</taxon>
        <taxon>Pseudomonadati</taxon>
        <taxon>Bacteroidota</taxon>
        <taxon>Cytophagia</taxon>
        <taxon>Cytophagales</taxon>
        <taxon>Cytophagaceae</taxon>
        <taxon>Spirosoma</taxon>
    </lineage>
</organism>
<feature type="transmembrane region" description="Helical" evidence="1">
    <location>
        <begin position="54"/>
        <end position="75"/>
    </location>
</feature>
<keyword evidence="1" id="KW-1133">Transmembrane helix</keyword>
<evidence type="ECO:0008006" key="4">
    <source>
        <dbReference type="Google" id="ProtNLM"/>
    </source>
</evidence>
<feature type="transmembrane region" description="Helical" evidence="1">
    <location>
        <begin position="12"/>
        <end position="34"/>
    </location>
</feature>
<keyword evidence="1" id="KW-0472">Membrane</keyword>
<protein>
    <recommendedName>
        <fullName evidence="4">DUF4386 domain-containing protein</fullName>
    </recommendedName>
</protein>
<keyword evidence="1" id="KW-0812">Transmembrane</keyword>
<comment type="caution">
    <text evidence="2">The sequence shown here is derived from an EMBL/GenBank/DDBJ whole genome shotgun (WGS) entry which is preliminary data.</text>
</comment>
<feature type="transmembrane region" description="Helical" evidence="1">
    <location>
        <begin position="187"/>
        <end position="206"/>
    </location>
</feature>
<keyword evidence="3" id="KW-1185">Reference proteome</keyword>
<feature type="transmembrane region" description="Helical" evidence="1">
    <location>
        <begin position="163"/>
        <end position="181"/>
    </location>
</feature>